<reference evidence="3 4" key="1">
    <citation type="submission" date="2018-08" db="EMBL/GenBank/DDBJ databases">
        <title>A genome reference for cultivated species of the human gut microbiota.</title>
        <authorList>
            <person name="Zou Y."/>
            <person name="Xue W."/>
            <person name="Luo G."/>
        </authorList>
    </citation>
    <scope>NUCLEOTIDE SEQUENCE [LARGE SCALE GENOMIC DNA]</scope>
    <source>
        <strain evidence="3 4">AM22-7AC</strain>
    </source>
</reference>
<protein>
    <submittedName>
        <fullName evidence="3">GHKL domain-containing protein</fullName>
    </submittedName>
</protein>
<feature type="transmembrane region" description="Helical" evidence="1">
    <location>
        <begin position="7"/>
        <end position="27"/>
    </location>
</feature>
<evidence type="ECO:0000256" key="1">
    <source>
        <dbReference type="SAM" id="Phobius"/>
    </source>
</evidence>
<evidence type="ECO:0000259" key="2">
    <source>
        <dbReference type="Pfam" id="PF14501"/>
    </source>
</evidence>
<proteinExistence type="predicted"/>
<evidence type="ECO:0000313" key="3">
    <source>
        <dbReference type="EMBL" id="RHG17486.1"/>
    </source>
</evidence>
<accession>A0A414SDY2</accession>
<dbReference type="PANTHER" id="PTHR40448:SF1">
    <property type="entry name" value="TWO-COMPONENT SENSOR HISTIDINE KINASE"/>
    <property type="match status" value="1"/>
</dbReference>
<keyword evidence="1" id="KW-0812">Transmembrane</keyword>
<dbReference type="Pfam" id="PF14501">
    <property type="entry name" value="HATPase_c_5"/>
    <property type="match status" value="1"/>
</dbReference>
<feature type="transmembrane region" description="Helical" evidence="1">
    <location>
        <begin position="177"/>
        <end position="199"/>
    </location>
</feature>
<feature type="transmembrane region" description="Helical" evidence="1">
    <location>
        <begin position="145"/>
        <end position="165"/>
    </location>
</feature>
<feature type="transmembrane region" description="Helical" evidence="1">
    <location>
        <begin position="84"/>
        <end position="105"/>
    </location>
</feature>
<dbReference type="InterPro" id="IPR036890">
    <property type="entry name" value="HATPase_C_sf"/>
</dbReference>
<sequence length="430" mass="49364">MFDVFMNIMLSVFSLYIVESYFSIYFAKSEKGIKVHMASLGYVVFQYFSDLLSLFSPVILFVLNIIVVTLVVRWKYKGLFSTQIMMSILLLIIWMISEVLVGYIFKYKGLSYEQVEVSGSVISKIIILIFVKIMKTKKNWAGQSVSLEVSIGLLCIPVSSIYIVHNIFALCSELESGFAFPFVSSIIILGMNCMVFIIYDKLALEEELYRNNLLFTQQLDFNERQMRERELSVQEFKRLRHDMKSHLFSIKAFLQNQQVEKAVLYIDNIANSGGLSSKDVCKSGHIIIDALINYRCSIAEEKDIKCNIVHQIPTELYFRNSDICVLLGNAFDNAIEAAEKVEISERYIELRMGYNKGCLLIEISNSYNGTIKMGNKGEFMTTKQDQKNHGIGMVSMKKVVDTYNGEMTINAENNIFEMTIMLYEREGERL</sequence>
<dbReference type="EMBL" id="QRIA01000015">
    <property type="protein sequence ID" value="RHG17486.1"/>
    <property type="molecule type" value="Genomic_DNA"/>
</dbReference>
<dbReference type="Proteomes" id="UP000285697">
    <property type="component" value="Unassembled WGS sequence"/>
</dbReference>
<keyword evidence="1" id="KW-1133">Transmembrane helix</keyword>
<dbReference type="PANTHER" id="PTHR40448">
    <property type="entry name" value="TWO-COMPONENT SENSOR HISTIDINE KINASE"/>
    <property type="match status" value="1"/>
</dbReference>
<feature type="domain" description="Sensor histidine kinase NatK-like C-terminal" evidence="2">
    <location>
        <begin position="321"/>
        <end position="422"/>
    </location>
</feature>
<dbReference type="CDD" id="cd16935">
    <property type="entry name" value="HATPase_AgrC-ComD-like"/>
    <property type="match status" value="1"/>
</dbReference>
<dbReference type="InterPro" id="IPR032834">
    <property type="entry name" value="NatK-like_C"/>
</dbReference>
<dbReference type="SUPFAM" id="SSF55874">
    <property type="entry name" value="ATPase domain of HSP90 chaperone/DNA topoisomerase II/histidine kinase"/>
    <property type="match status" value="1"/>
</dbReference>
<dbReference type="RefSeq" id="WP_118263128.1">
    <property type="nucleotide sequence ID" value="NZ_JAQESN010000055.1"/>
</dbReference>
<keyword evidence="1" id="KW-0472">Membrane</keyword>
<organism evidence="3 4">
    <name type="scientific">Mediterraneibacter gnavus</name>
    <name type="common">Ruminococcus gnavus</name>
    <dbReference type="NCBI Taxonomy" id="33038"/>
    <lineage>
        <taxon>Bacteria</taxon>
        <taxon>Bacillati</taxon>
        <taxon>Bacillota</taxon>
        <taxon>Clostridia</taxon>
        <taxon>Lachnospirales</taxon>
        <taxon>Lachnospiraceae</taxon>
        <taxon>Mediterraneibacter</taxon>
    </lineage>
</organism>
<comment type="caution">
    <text evidence="3">The sequence shown here is derived from an EMBL/GenBank/DDBJ whole genome shotgun (WGS) entry which is preliminary data.</text>
</comment>
<name>A0A414SDY2_MEDGN</name>
<evidence type="ECO:0000313" key="4">
    <source>
        <dbReference type="Proteomes" id="UP000285697"/>
    </source>
</evidence>
<feature type="transmembrane region" description="Helical" evidence="1">
    <location>
        <begin position="47"/>
        <end position="72"/>
    </location>
</feature>
<dbReference type="GO" id="GO:0042802">
    <property type="term" value="F:identical protein binding"/>
    <property type="evidence" value="ECO:0007669"/>
    <property type="project" value="TreeGrafter"/>
</dbReference>
<feature type="transmembrane region" description="Helical" evidence="1">
    <location>
        <begin position="117"/>
        <end position="133"/>
    </location>
</feature>
<dbReference type="Gene3D" id="3.30.565.10">
    <property type="entry name" value="Histidine kinase-like ATPase, C-terminal domain"/>
    <property type="match status" value="1"/>
</dbReference>
<dbReference type="AlphaFoldDB" id="A0A414SDY2"/>
<gene>
    <name evidence="3" type="ORF">DW270_11495</name>
</gene>